<name>A0A5E4PRI5_9NEOP</name>
<proteinExistence type="predicted"/>
<dbReference type="Proteomes" id="UP000324832">
    <property type="component" value="Unassembled WGS sequence"/>
</dbReference>
<gene>
    <name evidence="1" type="ORF">LSINAPIS_LOCUS1475</name>
</gene>
<dbReference type="EMBL" id="FZQP02000226">
    <property type="protein sequence ID" value="VVC88002.1"/>
    <property type="molecule type" value="Genomic_DNA"/>
</dbReference>
<sequence>MKLLPHIQDVYDRLELLYHLACQHAFRLVLQMSMPTKLHILTRLNSMNTVKLNDSTDKSVDVDIPVSVSMYRWVVGEGPWLALSDVRHVAPELWRSLCRLRRRANTLCVILTRSHFVLFSQRALIAAQRERSHKQITSSF</sequence>
<protein>
    <submittedName>
        <fullName evidence="1">Uncharacterized protein</fullName>
    </submittedName>
</protein>
<dbReference type="AlphaFoldDB" id="A0A5E4PRI5"/>
<keyword evidence="2" id="KW-1185">Reference proteome</keyword>
<organism evidence="1 2">
    <name type="scientific">Leptidea sinapis</name>
    <dbReference type="NCBI Taxonomy" id="189913"/>
    <lineage>
        <taxon>Eukaryota</taxon>
        <taxon>Metazoa</taxon>
        <taxon>Ecdysozoa</taxon>
        <taxon>Arthropoda</taxon>
        <taxon>Hexapoda</taxon>
        <taxon>Insecta</taxon>
        <taxon>Pterygota</taxon>
        <taxon>Neoptera</taxon>
        <taxon>Endopterygota</taxon>
        <taxon>Lepidoptera</taxon>
        <taxon>Glossata</taxon>
        <taxon>Ditrysia</taxon>
        <taxon>Papilionoidea</taxon>
        <taxon>Pieridae</taxon>
        <taxon>Dismorphiinae</taxon>
        <taxon>Leptidea</taxon>
    </lineage>
</organism>
<accession>A0A5E4PRI5</accession>
<evidence type="ECO:0000313" key="1">
    <source>
        <dbReference type="EMBL" id="VVC88002.1"/>
    </source>
</evidence>
<evidence type="ECO:0000313" key="2">
    <source>
        <dbReference type="Proteomes" id="UP000324832"/>
    </source>
</evidence>
<reference evidence="1 2" key="1">
    <citation type="submission" date="2017-07" db="EMBL/GenBank/DDBJ databases">
        <authorList>
            <person name="Talla V."/>
            <person name="Backstrom N."/>
        </authorList>
    </citation>
    <scope>NUCLEOTIDE SEQUENCE [LARGE SCALE GENOMIC DNA]</scope>
</reference>